<dbReference type="Gene3D" id="3.40.50.300">
    <property type="entry name" value="P-loop containing nucleotide triphosphate hydrolases"/>
    <property type="match status" value="1"/>
</dbReference>
<name>A0A8H5FBC4_9AGAR</name>
<dbReference type="Pfam" id="PF13671">
    <property type="entry name" value="AAA_33"/>
    <property type="match status" value="1"/>
</dbReference>
<dbReference type="GO" id="GO:0046403">
    <property type="term" value="F:polynucleotide 3'-phosphatase activity"/>
    <property type="evidence" value="ECO:0007669"/>
    <property type="project" value="TreeGrafter"/>
</dbReference>
<dbReference type="FunFam" id="3.40.50.300:FF:000737">
    <property type="entry name" value="Bifunctional polynucleotide phosphatase/kinase"/>
    <property type="match status" value="1"/>
</dbReference>
<dbReference type="InterPro" id="IPR006551">
    <property type="entry name" value="Polynucleotide_phosphatase"/>
</dbReference>
<dbReference type="OrthoDB" id="19045at2759"/>
<comment type="caution">
    <text evidence="2">The sequence shown here is derived from an EMBL/GenBank/DDBJ whole genome shotgun (WGS) entry which is preliminary data.</text>
</comment>
<protein>
    <recommendedName>
        <fullName evidence="4">PNK3P-domain-containing protein</fullName>
    </recommendedName>
</protein>
<dbReference type="InterPro" id="IPR027417">
    <property type="entry name" value="P-loop_NTPase"/>
</dbReference>
<dbReference type="InterPro" id="IPR036412">
    <property type="entry name" value="HAD-like_sf"/>
</dbReference>
<sequence>MTMGEAGSSGAEPGPSKKRKSNDDPSDAPAKVVKTHPFFMKPEEKRALDASSNSAFQWLKSLGTQGSCLHGINLQPAATSKVAALDLDGTLIKQEFGKSNFAWWNSRVPQKLRDLHGSGHSIIIISNQGIKPAALKTWKEKISSIAKSLEDVPFRLLAATQKDQYRKPMPGMWYEVERIFSEEGVAIDKASSFFVGDAAGRRYAKGKEDFSCSDRKWADNVQLKFYTPEEFFLELPPHPNYTMPGFRPSSLPTLPHVMPTASPTLPEDLQQEVVIFVGYPSLGKSTFFKQYFEPAGYIHINQDTLKTREKCVKVMKEALADGKSCVIDNTNRNVATRKLYLDACKAAKVPSRCFLFEGSMDLAWHNNLYRAFNMPPSSIKPGAERSLLPYVAFTGFRDNYEEPDLEEGFKEIKKVNWVFQGTEEETKRWSMWLQISGK</sequence>
<organism evidence="2 3">
    <name type="scientific">Psilocybe cf. subviscida</name>
    <dbReference type="NCBI Taxonomy" id="2480587"/>
    <lineage>
        <taxon>Eukaryota</taxon>
        <taxon>Fungi</taxon>
        <taxon>Dikarya</taxon>
        <taxon>Basidiomycota</taxon>
        <taxon>Agaricomycotina</taxon>
        <taxon>Agaricomycetes</taxon>
        <taxon>Agaricomycetidae</taxon>
        <taxon>Agaricales</taxon>
        <taxon>Agaricineae</taxon>
        <taxon>Strophariaceae</taxon>
        <taxon>Psilocybe</taxon>
    </lineage>
</organism>
<evidence type="ECO:0000313" key="2">
    <source>
        <dbReference type="EMBL" id="KAF5330357.1"/>
    </source>
</evidence>
<dbReference type="NCBIfam" id="TIGR01664">
    <property type="entry name" value="DNA-3'-Pase"/>
    <property type="match status" value="1"/>
</dbReference>
<evidence type="ECO:0008006" key="4">
    <source>
        <dbReference type="Google" id="ProtNLM"/>
    </source>
</evidence>
<dbReference type="Proteomes" id="UP000567179">
    <property type="component" value="Unassembled WGS sequence"/>
</dbReference>
<dbReference type="GO" id="GO:0046404">
    <property type="term" value="F:ATP-dependent polydeoxyribonucleotide 5'-hydroxyl-kinase activity"/>
    <property type="evidence" value="ECO:0007669"/>
    <property type="project" value="TreeGrafter"/>
</dbReference>
<dbReference type="InterPro" id="IPR006549">
    <property type="entry name" value="HAD-SF_hydro_IIIA"/>
</dbReference>
<reference evidence="2 3" key="1">
    <citation type="journal article" date="2020" name="ISME J.">
        <title>Uncovering the hidden diversity of litter-decomposition mechanisms in mushroom-forming fungi.</title>
        <authorList>
            <person name="Floudas D."/>
            <person name="Bentzer J."/>
            <person name="Ahren D."/>
            <person name="Johansson T."/>
            <person name="Persson P."/>
            <person name="Tunlid A."/>
        </authorList>
    </citation>
    <scope>NUCLEOTIDE SEQUENCE [LARGE SCALE GENOMIC DNA]</scope>
    <source>
        <strain evidence="2 3">CBS 101986</strain>
    </source>
</reference>
<keyword evidence="3" id="KW-1185">Reference proteome</keyword>
<dbReference type="GO" id="GO:0003690">
    <property type="term" value="F:double-stranded DNA binding"/>
    <property type="evidence" value="ECO:0007669"/>
    <property type="project" value="TreeGrafter"/>
</dbReference>
<proteinExistence type="predicted"/>
<dbReference type="SUPFAM" id="SSF56784">
    <property type="entry name" value="HAD-like"/>
    <property type="match status" value="1"/>
</dbReference>
<dbReference type="SUPFAM" id="SSF52540">
    <property type="entry name" value="P-loop containing nucleoside triphosphate hydrolases"/>
    <property type="match status" value="1"/>
</dbReference>
<feature type="region of interest" description="Disordered" evidence="1">
    <location>
        <begin position="1"/>
        <end position="36"/>
    </location>
</feature>
<gene>
    <name evidence="2" type="ORF">D9619_005663</name>
</gene>
<evidence type="ECO:0000313" key="3">
    <source>
        <dbReference type="Proteomes" id="UP000567179"/>
    </source>
</evidence>
<dbReference type="GO" id="GO:0006281">
    <property type="term" value="P:DNA repair"/>
    <property type="evidence" value="ECO:0007669"/>
    <property type="project" value="TreeGrafter"/>
</dbReference>
<evidence type="ECO:0000256" key="1">
    <source>
        <dbReference type="SAM" id="MobiDB-lite"/>
    </source>
</evidence>
<accession>A0A8H5FBC4</accession>
<dbReference type="PANTHER" id="PTHR12083:SF9">
    <property type="entry name" value="BIFUNCTIONAL POLYNUCLEOTIDE PHOSPHATASE_KINASE"/>
    <property type="match status" value="1"/>
</dbReference>
<dbReference type="NCBIfam" id="TIGR01662">
    <property type="entry name" value="HAD-SF-IIIA"/>
    <property type="match status" value="1"/>
</dbReference>
<dbReference type="Gene3D" id="3.40.50.1000">
    <property type="entry name" value="HAD superfamily/HAD-like"/>
    <property type="match status" value="1"/>
</dbReference>
<dbReference type="PANTHER" id="PTHR12083">
    <property type="entry name" value="BIFUNCTIONAL POLYNUCLEOTIDE PHOSPHATASE/KINASE"/>
    <property type="match status" value="1"/>
</dbReference>
<dbReference type="EMBL" id="JAACJJ010000001">
    <property type="protein sequence ID" value="KAF5330357.1"/>
    <property type="molecule type" value="Genomic_DNA"/>
</dbReference>
<dbReference type="AlphaFoldDB" id="A0A8H5FBC4"/>
<dbReference type="InterPro" id="IPR023214">
    <property type="entry name" value="HAD_sf"/>
</dbReference>
<dbReference type="InterPro" id="IPR013954">
    <property type="entry name" value="PNK3P"/>
</dbReference>
<dbReference type="Pfam" id="PF08645">
    <property type="entry name" value="PNK3P"/>
    <property type="match status" value="1"/>
</dbReference>